<proteinExistence type="predicted"/>
<sequence length="113" mass="11599">MQLNTGGQARTGPVDAAATHPLRTASSPDAASPPPPTTVTVRSDTPTPRPADLCRRTCPAAPNPTAAAPPLLVSHPQPFPPKTTPGSAVNHGRSGSRTDTQARDPADNQARAR</sequence>
<accession>A0A8J3BUH0</accession>
<gene>
    <name evidence="2" type="ORF">GCM10010124_34460</name>
</gene>
<evidence type="ECO:0000313" key="2">
    <source>
        <dbReference type="EMBL" id="GGK38753.1"/>
    </source>
</evidence>
<reference evidence="2" key="1">
    <citation type="journal article" date="2014" name="Int. J. Syst. Evol. Microbiol.">
        <title>Complete genome sequence of Corynebacterium casei LMG S-19264T (=DSM 44701T), isolated from a smear-ripened cheese.</title>
        <authorList>
            <consortium name="US DOE Joint Genome Institute (JGI-PGF)"/>
            <person name="Walter F."/>
            <person name="Albersmeier A."/>
            <person name="Kalinowski J."/>
            <person name="Ruckert C."/>
        </authorList>
    </citation>
    <scope>NUCLEOTIDE SEQUENCE</scope>
    <source>
        <strain evidence="2">JCM 3091</strain>
    </source>
</reference>
<dbReference type="Proteomes" id="UP000662200">
    <property type="component" value="Unassembled WGS sequence"/>
</dbReference>
<dbReference type="EMBL" id="BMQC01000014">
    <property type="protein sequence ID" value="GGK38753.1"/>
    <property type="molecule type" value="Genomic_DNA"/>
</dbReference>
<name>A0A8J3BUH0_9ACTN</name>
<feature type="compositionally biased region" description="Low complexity" evidence="1">
    <location>
        <begin position="59"/>
        <end position="70"/>
    </location>
</feature>
<reference evidence="2" key="2">
    <citation type="submission" date="2020-09" db="EMBL/GenBank/DDBJ databases">
        <authorList>
            <person name="Sun Q."/>
            <person name="Ohkuma M."/>
        </authorList>
    </citation>
    <scope>NUCLEOTIDE SEQUENCE</scope>
    <source>
        <strain evidence="2">JCM 3091</strain>
    </source>
</reference>
<dbReference type="AlphaFoldDB" id="A0A8J3BUH0"/>
<evidence type="ECO:0000313" key="3">
    <source>
        <dbReference type="Proteomes" id="UP000662200"/>
    </source>
</evidence>
<organism evidence="2 3">
    <name type="scientific">Pilimelia terevasa</name>
    <dbReference type="NCBI Taxonomy" id="53372"/>
    <lineage>
        <taxon>Bacteria</taxon>
        <taxon>Bacillati</taxon>
        <taxon>Actinomycetota</taxon>
        <taxon>Actinomycetes</taxon>
        <taxon>Micromonosporales</taxon>
        <taxon>Micromonosporaceae</taxon>
        <taxon>Pilimelia</taxon>
    </lineage>
</organism>
<evidence type="ECO:0000256" key="1">
    <source>
        <dbReference type="SAM" id="MobiDB-lite"/>
    </source>
</evidence>
<protein>
    <submittedName>
        <fullName evidence="2">Uncharacterized protein</fullName>
    </submittedName>
</protein>
<feature type="region of interest" description="Disordered" evidence="1">
    <location>
        <begin position="1"/>
        <end position="113"/>
    </location>
</feature>
<keyword evidence="3" id="KW-1185">Reference proteome</keyword>
<comment type="caution">
    <text evidence="2">The sequence shown here is derived from an EMBL/GenBank/DDBJ whole genome shotgun (WGS) entry which is preliminary data.</text>
</comment>